<dbReference type="Gene3D" id="1.25.40.10">
    <property type="entry name" value="Tetratricopeptide repeat domain"/>
    <property type="match status" value="1"/>
</dbReference>
<dbReference type="InterPro" id="IPR001867">
    <property type="entry name" value="OmpR/PhoB-type_DNA-bd"/>
</dbReference>
<evidence type="ECO:0000313" key="8">
    <source>
        <dbReference type="EMBL" id="MBB5821367.1"/>
    </source>
</evidence>
<feature type="domain" description="OmpR/PhoB-type" evidence="7">
    <location>
        <begin position="1"/>
        <end position="97"/>
    </location>
</feature>
<dbReference type="Pfam" id="PF00486">
    <property type="entry name" value="Trans_reg_C"/>
    <property type="match status" value="1"/>
</dbReference>
<dbReference type="GO" id="GO:0006355">
    <property type="term" value="P:regulation of DNA-templated transcription"/>
    <property type="evidence" value="ECO:0007669"/>
    <property type="project" value="InterPro"/>
</dbReference>
<dbReference type="EMBL" id="JACHMP010000001">
    <property type="protein sequence ID" value="MBB5821367.1"/>
    <property type="molecule type" value="Genomic_DNA"/>
</dbReference>
<dbReference type="PROSITE" id="PS51755">
    <property type="entry name" value="OMPR_PHOB"/>
    <property type="match status" value="1"/>
</dbReference>
<evidence type="ECO:0000256" key="6">
    <source>
        <dbReference type="SAM" id="MobiDB-lite"/>
    </source>
</evidence>
<dbReference type="CDD" id="cd15831">
    <property type="entry name" value="BTAD"/>
    <property type="match status" value="1"/>
</dbReference>
<evidence type="ECO:0000256" key="3">
    <source>
        <dbReference type="ARBA" id="ARBA00023125"/>
    </source>
</evidence>
<keyword evidence="2" id="KW-0805">Transcription regulation</keyword>
<evidence type="ECO:0000256" key="1">
    <source>
        <dbReference type="ARBA" id="ARBA00005820"/>
    </source>
</evidence>
<evidence type="ECO:0000256" key="4">
    <source>
        <dbReference type="ARBA" id="ARBA00023163"/>
    </source>
</evidence>
<accession>A0A7W9MHQ1</accession>
<reference evidence="8 9" key="1">
    <citation type="submission" date="2020-08" db="EMBL/GenBank/DDBJ databases">
        <title>Sequencing the genomes of 1000 actinobacteria strains.</title>
        <authorList>
            <person name="Klenk H.-P."/>
        </authorList>
    </citation>
    <scope>NUCLEOTIDE SEQUENCE [LARGE SCALE GENOMIC DNA]</scope>
    <source>
        <strain evidence="8 9">DSM 46887</strain>
    </source>
</reference>
<dbReference type="InterPro" id="IPR011990">
    <property type="entry name" value="TPR-like_helical_dom_sf"/>
</dbReference>
<keyword evidence="4" id="KW-0804">Transcription</keyword>
<dbReference type="SMART" id="SM00862">
    <property type="entry name" value="Trans_reg_C"/>
    <property type="match status" value="1"/>
</dbReference>
<comment type="similarity">
    <text evidence="1">Belongs to the AfsR/DnrI/RedD regulatory family.</text>
</comment>
<dbReference type="PANTHER" id="PTHR35807:SF1">
    <property type="entry name" value="TRANSCRIPTIONAL REGULATOR REDD"/>
    <property type="match status" value="1"/>
</dbReference>
<dbReference type="Gene3D" id="1.10.10.10">
    <property type="entry name" value="Winged helix-like DNA-binding domain superfamily/Winged helix DNA-binding domain"/>
    <property type="match status" value="1"/>
</dbReference>
<dbReference type="Pfam" id="PF03704">
    <property type="entry name" value="BTAD"/>
    <property type="match status" value="1"/>
</dbReference>
<dbReference type="GO" id="GO:0003677">
    <property type="term" value="F:DNA binding"/>
    <property type="evidence" value="ECO:0007669"/>
    <property type="project" value="UniProtKB-UniRule"/>
</dbReference>
<dbReference type="InterPro" id="IPR036388">
    <property type="entry name" value="WH-like_DNA-bd_sf"/>
</dbReference>
<dbReference type="SUPFAM" id="SSF48452">
    <property type="entry name" value="TPR-like"/>
    <property type="match status" value="1"/>
</dbReference>
<dbReference type="SUPFAM" id="SSF46894">
    <property type="entry name" value="C-terminal effector domain of the bipartite response regulators"/>
    <property type="match status" value="1"/>
</dbReference>
<dbReference type="RefSeq" id="WP_184545892.1">
    <property type="nucleotide sequence ID" value="NZ_JACHMP010000001.1"/>
</dbReference>
<evidence type="ECO:0000259" key="7">
    <source>
        <dbReference type="PROSITE" id="PS51755"/>
    </source>
</evidence>
<dbReference type="SUPFAM" id="SSF52540">
    <property type="entry name" value="P-loop containing nucleoside triphosphate hydrolases"/>
    <property type="match status" value="1"/>
</dbReference>
<dbReference type="AlphaFoldDB" id="A0A7W9MHQ1"/>
<dbReference type="Pfam" id="PF13191">
    <property type="entry name" value="AAA_16"/>
    <property type="match status" value="1"/>
</dbReference>
<evidence type="ECO:0000256" key="2">
    <source>
        <dbReference type="ARBA" id="ARBA00023015"/>
    </source>
</evidence>
<feature type="region of interest" description="Disordered" evidence="6">
    <location>
        <begin position="271"/>
        <end position="316"/>
    </location>
</feature>
<dbReference type="InterPro" id="IPR005158">
    <property type="entry name" value="BTAD"/>
</dbReference>
<dbReference type="InterPro" id="IPR027417">
    <property type="entry name" value="P-loop_NTPase"/>
</dbReference>
<protein>
    <submittedName>
        <fullName evidence="8">DNA-binding SARP family transcriptional activator</fullName>
    </submittedName>
</protein>
<dbReference type="GO" id="GO:0000160">
    <property type="term" value="P:phosphorelay signal transduction system"/>
    <property type="evidence" value="ECO:0007669"/>
    <property type="project" value="InterPro"/>
</dbReference>
<keyword evidence="3 5" id="KW-0238">DNA-binding</keyword>
<dbReference type="InterPro" id="IPR016032">
    <property type="entry name" value="Sig_transdc_resp-reg_C-effctor"/>
</dbReference>
<proteinExistence type="inferred from homology"/>
<sequence>MQFRVLGPVEADDDGIPVDLGGPRQRAVLARLILSRGTVVPVDVLIDDVYGSTPPASALATLQSYISHLRRAVEPGRAPRAPSRVIIARPPGYLLAAADVDVARFTELVTRSAFRSPDGTLPCLDEALGLWRGQPYSEFADEPWAAAEVGRLHELRLTAIERRARALLELGRPLTAVADLEAEVIAHPRREGLWYLLALALHRAGRKADALEVLRRAESRLTGRSGLPPGAALKRLEDDIVRGVDSPTVVPQTEAAADPVRLSATEPVRDLLDNPVRNPAGGTSDAGVGTGAAPVSGAATRTGAVPGSGAAPVSGATHGTGAVPGVTTGFPSAAARIAAGTGKAPAASPRPPRRPLYGREQQLAELATLPARAAGNGTAVAAVSGEAGIGKTLLLETFGEHCAGLGHLVLWGRCHDSDRTPPLWPWLQALRTLRSTCPPPDGLVLAGLSDIETPDGPDGSTASATGAARLGRSWAVSRWLATAARDRPLTIILDDLHWADPASLELLGDMVMLTDGLARSVPLTLVVAFRDIAVTEGCVSGCAAEKLLGRLARYNLLRLRLTGVCLPAVRAIVADAGVEADECTIRWLAERTGGNPFFVRESARLLAQGRDAGTVPDAVADLIRQCLTDLGPGAGQTLVTAAVVGRDFDPGLVAEISGVETYDLLDRAARAGLVVPRGDRMSFAHDMIRETLLRDMPPLRKAMVHRRVMAALASRPGVDVTVVAHHALEASPMVYE</sequence>
<dbReference type="InterPro" id="IPR041664">
    <property type="entry name" value="AAA_16"/>
</dbReference>
<organism evidence="8 9">
    <name type="scientific">Streptosporangium becharense</name>
    <dbReference type="NCBI Taxonomy" id="1816182"/>
    <lineage>
        <taxon>Bacteria</taxon>
        <taxon>Bacillati</taxon>
        <taxon>Actinomycetota</taxon>
        <taxon>Actinomycetes</taxon>
        <taxon>Streptosporangiales</taxon>
        <taxon>Streptosporangiaceae</taxon>
        <taxon>Streptosporangium</taxon>
    </lineage>
</organism>
<dbReference type="Proteomes" id="UP000540685">
    <property type="component" value="Unassembled WGS sequence"/>
</dbReference>
<gene>
    <name evidence="8" type="ORF">F4562_004429</name>
</gene>
<comment type="caution">
    <text evidence="8">The sequence shown here is derived from an EMBL/GenBank/DDBJ whole genome shotgun (WGS) entry which is preliminary data.</text>
</comment>
<evidence type="ECO:0000313" key="9">
    <source>
        <dbReference type="Proteomes" id="UP000540685"/>
    </source>
</evidence>
<evidence type="ECO:0000256" key="5">
    <source>
        <dbReference type="PROSITE-ProRule" id="PRU01091"/>
    </source>
</evidence>
<dbReference type="SMART" id="SM01043">
    <property type="entry name" value="BTAD"/>
    <property type="match status" value="1"/>
</dbReference>
<dbReference type="PANTHER" id="PTHR35807">
    <property type="entry name" value="TRANSCRIPTIONAL REGULATOR REDD-RELATED"/>
    <property type="match status" value="1"/>
</dbReference>
<dbReference type="InterPro" id="IPR051677">
    <property type="entry name" value="AfsR-DnrI-RedD_regulator"/>
</dbReference>
<name>A0A7W9MHQ1_9ACTN</name>
<keyword evidence="9" id="KW-1185">Reference proteome</keyword>
<feature type="DNA-binding region" description="OmpR/PhoB-type" evidence="5">
    <location>
        <begin position="1"/>
        <end position="97"/>
    </location>
</feature>